<sequence length="218" mass="22719">MGSARASEAAADLTTRARIRDAAIHRIGVDGVGASVRAIAEQAGVSPGLVIHHFGSKDGLRAACDEHVLRAIRESKSTALASGSAPDLLAQLAAVQEFAPLVAYIVQSMLTGGALATAFLDQMIADAEAYLAAGVAAGTVRPSRDPAARARYLVLAGVGALLLHVRLHPPVGGDYAATIRELTALTAVPALEIYTEGLLTDRTMLDSYLMYVPDPPRR</sequence>
<dbReference type="Gene3D" id="1.10.357.10">
    <property type="entry name" value="Tetracycline Repressor, domain 2"/>
    <property type="match status" value="1"/>
</dbReference>
<gene>
    <name evidence="4" type="ORF">ACFQE5_06145</name>
</gene>
<organism evidence="4 5">
    <name type="scientific">Pseudonocardia hispaniensis</name>
    <dbReference type="NCBI Taxonomy" id="904933"/>
    <lineage>
        <taxon>Bacteria</taxon>
        <taxon>Bacillati</taxon>
        <taxon>Actinomycetota</taxon>
        <taxon>Actinomycetes</taxon>
        <taxon>Pseudonocardiales</taxon>
        <taxon>Pseudonocardiaceae</taxon>
        <taxon>Pseudonocardia</taxon>
    </lineage>
</organism>
<feature type="DNA-binding region" description="H-T-H motif" evidence="2">
    <location>
        <begin position="35"/>
        <end position="54"/>
    </location>
</feature>
<dbReference type="Proteomes" id="UP001596302">
    <property type="component" value="Unassembled WGS sequence"/>
</dbReference>
<dbReference type="InterPro" id="IPR041484">
    <property type="entry name" value="TetR_C_25"/>
</dbReference>
<evidence type="ECO:0000256" key="1">
    <source>
        <dbReference type="ARBA" id="ARBA00023125"/>
    </source>
</evidence>
<dbReference type="InterPro" id="IPR036271">
    <property type="entry name" value="Tet_transcr_reg_TetR-rel_C_sf"/>
</dbReference>
<keyword evidence="5" id="KW-1185">Reference proteome</keyword>
<comment type="caution">
    <text evidence="4">The sequence shown here is derived from an EMBL/GenBank/DDBJ whole genome shotgun (WGS) entry which is preliminary data.</text>
</comment>
<dbReference type="PANTHER" id="PTHR30055">
    <property type="entry name" value="HTH-TYPE TRANSCRIPTIONAL REGULATOR RUTR"/>
    <property type="match status" value="1"/>
</dbReference>
<dbReference type="SUPFAM" id="SSF48498">
    <property type="entry name" value="Tetracyclin repressor-like, C-terminal domain"/>
    <property type="match status" value="1"/>
</dbReference>
<dbReference type="EMBL" id="JBHSQW010000012">
    <property type="protein sequence ID" value="MFC5993792.1"/>
    <property type="molecule type" value="Genomic_DNA"/>
</dbReference>
<dbReference type="InterPro" id="IPR050109">
    <property type="entry name" value="HTH-type_TetR-like_transc_reg"/>
</dbReference>
<dbReference type="RefSeq" id="WP_379583758.1">
    <property type="nucleotide sequence ID" value="NZ_JBHSQW010000012.1"/>
</dbReference>
<dbReference type="InterPro" id="IPR001647">
    <property type="entry name" value="HTH_TetR"/>
</dbReference>
<evidence type="ECO:0000256" key="2">
    <source>
        <dbReference type="PROSITE-ProRule" id="PRU00335"/>
    </source>
</evidence>
<dbReference type="Pfam" id="PF17933">
    <property type="entry name" value="TetR_C_25"/>
    <property type="match status" value="1"/>
</dbReference>
<proteinExistence type="predicted"/>
<evidence type="ECO:0000313" key="5">
    <source>
        <dbReference type="Proteomes" id="UP001596302"/>
    </source>
</evidence>
<evidence type="ECO:0000313" key="4">
    <source>
        <dbReference type="EMBL" id="MFC5993792.1"/>
    </source>
</evidence>
<dbReference type="Pfam" id="PF00440">
    <property type="entry name" value="TetR_N"/>
    <property type="match status" value="1"/>
</dbReference>
<dbReference type="PROSITE" id="PS50977">
    <property type="entry name" value="HTH_TETR_2"/>
    <property type="match status" value="1"/>
</dbReference>
<protein>
    <submittedName>
        <fullName evidence="4">TetR family transcriptional regulator</fullName>
    </submittedName>
</protein>
<accession>A0ABW1IZP8</accession>
<dbReference type="InterPro" id="IPR009057">
    <property type="entry name" value="Homeodomain-like_sf"/>
</dbReference>
<keyword evidence="1 2" id="KW-0238">DNA-binding</keyword>
<dbReference type="PANTHER" id="PTHR30055:SF146">
    <property type="entry name" value="HTH-TYPE TRANSCRIPTIONAL DUAL REGULATOR CECR"/>
    <property type="match status" value="1"/>
</dbReference>
<name>A0ABW1IZP8_9PSEU</name>
<dbReference type="SUPFAM" id="SSF46689">
    <property type="entry name" value="Homeodomain-like"/>
    <property type="match status" value="1"/>
</dbReference>
<feature type="domain" description="HTH tetR-type" evidence="3">
    <location>
        <begin position="13"/>
        <end position="72"/>
    </location>
</feature>
<evidence type="ECO:0000259" key="3">
    <source>
        <dbReference type="PROSITE" id="PS50977"/>
    </source>
</evidence>
<reference evidence="5" key="1">
    <citation type="journal article" date="2019" name="Int. J. Syst. Evol. Microbiol.">
        <title>The Global Catalogue of Microorganisms (GCM) 10K type strain sequencing project: providing services to taxonomists for standard genome sequencing and annotation.</title>
        <authorList>
            <consortium name="The Broad Institute Genomics Platform"/>
            <consortium name="The Broad Institute Genome Sequencing Center for Infectious Disease"/>
            <person name="Wu L."/>
            <person name="Ma J."/>
        </authorList>
    </citation>
    <scope>NUCLEOTIDE SEQUENCE [LARGE SCALE GENOMIC DNA]</scope>
    <source>
        <strain evidence="5">CCM 8391</strain>
    </source>
</reference>